<gene>
    <name evidence="3" type="ORF">GPECTOR_10g937</name>
</gene>
<keyword evidence="2" id="KW-0812">Transmembrane</keyword>
<sequence length="478" mass="48551">MGGDGILHFLQKAQEPLGFVCARVAQGFRAGSLMAAGATCAAVPAMAFLRRAPAVKPSTLLTTVGCTALAGAAAAGIYDHYYGLPERLSALLQSPQEQAAARLGSPQGHAANPPFPSIAFLGGAAGMLATAAAPFARGFTPSYGAVLLGGTAAGCAAGLVLGATAPGLAEDVRSQAVKLWDASTAASAAAAPYAYRGLQAGSVLGLAAARVMYGPGKMAAFGRSALQGGLLGAAAAGAFGPHRYKAYTENPPAAEANTTNYGSIVRGHAFRLPAPKDLLWDTVMSGGMATAWWWAGSGSAAILKAGPARWLQLAALGFGMAAVVCGAEALTAKGSQKIVHLTVHARDSVRAYAAYQLSGADPAAQRELADRLQQRERERSPQEQQKAVGDSNADMLGALAHWCVLAPQLLTALQEPMTAASALVLSNNMIAILGAVLALQWMVGAARTGRWSAGVLPAPLCVAAVAAAKPQQPAVPRQ</sequence>
<feature type="transmembrane region" description="Helical" evidence="2">
    <location>
        <begin position="115"/>
        <end position="136"/>
    </location>
</feature>
<keyword evidence="2" id="KW-1133">Transmembrane helix</keyword>
<feature type="transmembrane region" description="Helical" evidence="2">
    <location>
        <begin position="60"/>
        <end position="78"/>
    </location>
</feature>
<comment type="caution">
    <text evidence="3">The sequence shown here is derived from an EMBL/GenBank/DDBJ whole genome shotgun (WGS) entry which is preliminary data.</text>
</comment>
<proteinExistence type="predicted"/>
<keyword evidence="4" id="KW-1185">Reference proteome</keyword>
<accession>A0A150GR44</accession>
<feature type="region of interest" description="Disordered" evidence="1">
    <location>
        <begin position="366"/>
        <end position="388"/>
    </location>
</feature>
<protein>
    <submittedName>
        <fullName evidence="3">Uncharacterized protein</fullName>
    </submittedName>
</protein>
<feature type="transmembrane region" description="Helical" evidence="2">
    <location>
        <begin position="27"/>
        <end position="48"/>
    </location>
</feature>
<evidence type="ECO:0000256" key="1">
    <source>
        <dbReference type="SAM" id="MobiDB-lite"/>
    </source>
</evidence>
<reference evidence="4" key="1">
    <citation type="journal article" date="2016" name="Nat. Commun.">
        <title>The Gonium pectorale genome demonstrates co-option of cell cycle regulation during the evolution of multicellularity.</title>
        <authorList>
            <person name="Hanschen E.R."/>
            <person name="Marriage T.N."/>
            <person name="Ferris P.J."/>
            <person name="Hamaji T."/>
            <person name="Toyoda A."/>
            <person name="Fujiyama A."/>
            <person name="Neme R."/>
            <person name="Noguchi H."/>
            <person name="Minakuchi Y."/>
            <person name="Suzuki M."/>
            <person name="Kawai-Toyooka H."/>
            <person name="Smith D.R."/>
            <person name="Sparks H."/>
            <person name="Anderson J."/>
            <person name="Bakaric R."/>
            <person name="Luria V."/>
            <person name="Karger A."/>
            <person name="Kirschner M.W."/>
            <person name="Durand P.M."/>
            <person name="Michod R.E."/>
            <person name="Nozaki H."/>
            <person name="Olson B.J."/>
        </authorList>
    </citation>
    <scope>NUCLEOTIDE SEQUENCE [LARGE SCALE GENOMIC DNA]</scope>
    <source>
        <strain evidence="4">NIES-2863</strain>
    </source>
</reference>
<name>A0A150GR44_GONPE</name>
<evidence type="ECO:0000256" key="2">
    <source>
        <dbReference type="SAM" id="Phobius"/>
    </source>
</evidence>
<feature type="compositionally biased region" description="Basic and acidic residues" evidence="1">
    <location>
        <begin position="367"/>
        <end position="381"/>
    </location>
</feature>
<dbReference type="EMBL" id="LSYV01000011">
    <property type="protein sequence ID" value="KXZ52305.1"/>
    <property type="molecule type" value="Genomic_DNA"/>
</dbReference>
<feature type="transmembrane region" description="Helical" evidence="2">
    <location>
        <begin position="143"/>
        <end position="165"/>
    </location>
</feature>
<evidence type="ECO:0000313" key="4">
    <source>
        <dbReference type="Proteomes" id="UP000075714"/>
    </source>
</evidence>
<evidence type="ECO:0000313" key="3">
    <source>
        <dbReference type="EMBL" id="KXZ52305.1"/>
    </source>
</evidence>
<dbReference type="Proteomes" id="UP000075714">
    <property type="component" value="Unassembled WGS sequence"/>
</dbReference>
<organism evidence="3 4">
    <name type="scientific">Gonium pectorale</name>
    <name type="common">Green alga</name>
    <dbReference type="NCBI Taxonomy" id="33097"/>
    <lineage>
        <taxon>Eukaryota</taxon>
        <taxon>Viridiplantae</taxon>
        <taxon>Chlorophyta</taxon>
        <taxon>core chlorophytes</taxon>
        <taxon>Chlorophyceae</taxon>
        <taxon>CS clade</taxon>
        <taxon>Chlamydomonadales</taxon>
        <taxon>Volvocaceae</taxon>
        <taxon>Gonium</taxon>
    </lineage>
</organism>
<dbReference type="AlphaFoldDB" id="A0A150GR44"/>
<keyword evidence="2" id="KW-0472">Membrane</keyword>